<dbReference type="Proteomes" id="UP000198287">
    <property type="component" value="Unassembled WGS sequence"/>
</dbReference>
<dbReference type="GO" id="GO:0000175">
    <property type="term" value="F:3'-5'-RNA exonuclease activity"/>
    <property type="evidence" value="ECO:0007669"/>
    <property type="project" value="TreeGrafter"/>
</dbReference>
<evidence type="ECO:0000256" key="2">
    <source>
        <dbReference type="ARBA" id="ARBA00005785"/>
    </source>
</evidence>
<evidence type="ECO:0000256" key="5">
    <source>
        <dbReference type="ARBA" id="ARBA00022801"/>
    </source>
</evidence>
<sequence>MYSAMEYGYGMRKRPVEEVTFYRQNKKGKPLKISREKYLRTDICCGVNGCKKCIATDRSLCRLEIAPAINSKKFDFKHFILPDAGFIIRQTDVLDDLDNVILLQSVMEEVYKRNVTKYKRIRNGVKTKSWTYFLNEHSKDTFVNRKPNETTDERNTREFVQCYKYFTEHLASFGIKVIIFSDNPAFREEVEKIHGGDVLLASAEEYKYQDFTYPPHFDSNLLQAGIKSGKYYQGAFRSFNFFEGFVRIEDDASAANAKSGPRKQKDDLAYNEILLQGLENVNRACEGDIVVIEVLPEDKWSIPSGMVTVDAIEKESPLVADKVVLENVETDVDVQEHEDRLEEEEIFAAVAESVKNVGEKKRQRTGRVIGIIRRKWLPICGMIRKSLKEGTSFHYFFPDNKKMPKVRIETRNVDRFEGQKIVAQIDQWPISSRFPVGHYIKILGPAGTIETETSAILHEHGIPHDPFSKAVEACLPQMPWTIDPSEYAKRKDFRDIIVCSVDPPGCTDIDDALHCRRLDDGMYEVGVHIADVSYFVQPNNALDDEAAKRGTTVYLADRRIDMIPPLISSNLASLHSGTDKLVFSCIWTMTPSADILDTKFYKGIMNSKSAMTYAEAQARLNSKTTGDPITDSLRGLSTLAQILKKKRFDNGALMLSASEVNEEGEIEDDCEESHSLVEEFMLLANCSVAKFTLETFREFSLLRRHPIPPPANFEPLQLAAKAHGIKIVVDEGSKALNESLERQPAELKSILRVLTTRCMTQALYCCSGTTPPDEYPHFGLAAKLYTHFTSPIRRYADLMVHRLLAIAIEVDRPNPRILDSQRMHGIAENINLRHRMAQYASRASYNIHKSKTLKGKNEEEHTGFVLFVKRNALQDGEITIGSTKFRSLDRLTIGLSLEEEKDRVVFRLLKPEVAGLSDKPASSTK</sequence>
<evidence type="ECO:0000313" key="15">
    <source>
        <dbReference type="Proteomes" id="UP000198287"/>
    </source>
</evidence>
<dbReference type="FunFam" id="2.40.50.700:FF:000001">
    <property type="entry name" value="Exosome complex exonuclease exoribonuclease (Rrp44)"/>
    <property type="match status" value="1"/>
</dbReference>
<evidence type="ECO:0000256" key="9">
    <source>
        <dbReference type="ARBA" id="ARBA00023242"/>
    </source>
</evidence>
<dbReference type="Gene3D" id="3.40.50.1010">
    <property type="entry name" value="5'-nuclease"/>
    <property type="match status" value="1"/>
</dbReference>
<dbReference type="GO" id="GO:0071031">
    <property type="term" value="P:nuclear mRNA surveillance of mRNA 3'-end processing"/>
    <property type="evidence" value="ECO:0007669"/>
    <property type="project" value="TreeGrafter"/>
</dbReference>
<dbReference type="InterPro" id="IPR050180">
    <property type="entry name" value="RNR_Ribonuclease"/>
</dbReference>
<keyword evidence="4" id="KW-0540">Nuclease</keyword>
<proteinExistence type="inferred from homology"/>
<evidence type="ECO:0000256" key="11">
    <source>
        <dbReference type="ARBA" id="ARBA00077930"/>
    </source>
</evidence>
<keyword evidence="6" id="KW-0271">Exosome</keyword>
<evidence type="ECO:0000256" key="7">
    <source>
        <dbReference type="ARBA" id="ARBA00022839"/>
    </source>
</evidence>
<dbReference type="InterPro" id="IPR012340">
    <property type="entry name" value="NA-bd_OB-fold"/>
</dbReference>
<dbReference type="InterPro" id="IPR022966">
    <property type="entry name" value="RNase_II/R_CS"/>
</dbReference>
<organism evidence="14 15">
    <name type="scientific">Folsomia candida</name>
    <name type="common">Springtail</name>
    <dbReference type="NCBI Taxonomy" id="158441"/>
    <lineage>
        <taxon>Eukaryota</taxon>
        <taxon>Metazoa</taxon>
        <taxon>Ecdysozoa</taxon>
        <taxon>Arthropoda</taxon>
        <taxon>Hexapoda</taxon>
        <taxon>Collembola</taxon>
        <taxon>Entomobryomorpha</taxon>
        <taxon>Isotomoidea</taxon>
        <taxon>Isotomidae</taxon>
        <taxon>Proisotominae</taxon>
        <taxon>Folsomia</taxon>
    </lineage>
</organism>
<dbReference type="SUPFAM" id="SSF50249">
    <property type="entry name" value="Nucleic acid-binding proteins"/>
    <property type="match status" value="2"/>
</dbReference>
<dbReference type="PANTHER" id="PTHR23355:SF35">
    <property type="entry name" value="EXOSOME COMPLEX EXONUCLEASE RRP44"/>
    <property type="match status" value="1"/>
</dbReference>
<dbReference type="GO" id="GO:0016075">
    <property type="term" value="P:rRNA catabolic process"/>
    <property type="evidence" value="ECO:0007669"/>
    <property type="project" value="TreeGrafter"/>
</dbReference>
<dbReference type="STRING" id="158441.A0A226E1T5"/>
<dbReference type="GO" id="GO:0006364">
    <property type="term" value="P:rRNA processing"/>
    <property type="evidence" value="ECO:0007669"/>
    <property type="project" value="UniProtKB-KW"/>
</dbReference>
<dbReference type="GO" id="GO:0000176">
    <property type="term" value="C:nuclear exosome (RNase complex)"/>
    <property type="evidence" value="ECO:0007669"/>
    <property type="project" value="UniProtKB-ARBA"/>
</dbReference>
<protein>
    <recommendedName>
        <fullName evidence="10">Protein DIS3 homolog</fullName>
    </recommendedName>
    <alternativeName>
        <fullName evidence="11">Ribosomal RNA-processing protein 44</fullName>
    </alternativeName>
</protein>
<evidence type="ECO:0000256" key="1">
    <source>
        <dbReference type="ARBA" id="ARBA00004123"/>
    </source>
</evidence>
<dbReference type="Pfam" id="PF17216">
    <property type="entry name" value="Rrp44_CSD1"/>
    <property type="match status" value="1"/>
</dbReference>
<evidence type="ECO:0000256" key="12">
    <source>
        <dbReference type="RuleBase" id="RU003901"/>
    </source>
</evidence>
<dbReference type="PROSITE" id="PS01175">
    <property type="entry name" value="RIBONUCLEASE_II"/>
    <property type="match status" value="1"/>
</dbReference>
<evidence type="ECO:0000256" key="6">
    <source>
        <dbReference type="ARBA" id="ARBA00022835"/>
    </source>
</evidence>
<comment type="similarity">
    <text evidence="2 12">Belongs to the RNR ribonuclease family.</text>
</comment>
<evidence type="ECO:0000313" key="14">
    <source>
        <dbReference type="EMBL" id="OXA50994.1"/>
    </source>
</evidence>
<dbReference type="AlphaFoldDB" id="A0A226E1T5"/>
<accession>A0A226E1T5</accession>
<dbReference type="OrthoDB" id="372421at2759"/>
<gene>
    <name evidence="14" type="ORF">Fcan01_14221</name>
</gene>
<keyword evidence="9" id="KW-0539">Nucleus</keyword>
<dbReference type="Pfam" id="PF17849">
    <property type="entry name" value="OB_Dis3"/>
    <property type="match status" value="1"/>
</dbReference>
<keyword evidence="7 14" id="KW-0269">Exonuclease</keyword>
<dbReference type="InterPro" id="IPR001900">
    <property type="entry name" value="RNase_II/R"/>
</dbReference>
<keyword evidence="5" id="KW-0378">Hydrolase</keyword>
<name>A0A226E1T5_FOLCA</name>
<feature type="domain" description="RNB" evidence="13">
    <location>
        <begin position="490"/>
        <end position="810"/>
    </location>
</feature>
<keyword evidence="15" id="KW-1185">Reference proteome</keyword>
<dbReference type="OMA" id="GQVMRNN"/>
<evidence type="ECO:0000256" key="4">
    <source>
        <dbReference type="ARBA" id="ARBA00022722"/>
    </source>
</evidence>
<evidence type="ECO:0000256" key="3">
    <source>
        <dbReference type="ARBA" id="ARBA00022552"/>
    </source>
</evidence>
<dbReference type="EMBL" id="LNIX01000008">
    <property type="protein sequence ID" value="OXA50994.1"/>
    <property type="molecule type" value="Genomic_DNA"/>
</dbReference>
<dbReference type="Gene3D" id="2.40.50.690">
    <property type="match status" value="1"/>
</dbReference>
<evidence type="ECO:0000256" key="8">
    <source>
        <dbReference type="ARBA" id="ARBA00022884"/>
    </source>
</evidence>
<keyword evidence="3" id="KW-0698">rRNA processing</keyword>
<dbReference type="SMART" id="SM00955">
    <property type="entry name" value="RNB"/>
    <property type="match status" value="1"/>
</dbReference>
<dbReference type="GO" id="GO:0003723">
    <property type="term" value="F:RNA binding"/>
    <property type="evidence" value="ECO:0007669"/>
    <property type="project" value="UniProtKB-KW"/>
</dbReference>
<dbReference type="InterPro" id="IPR041505">
    <property type="entry name" value="Dis3_CSD2"/>
</dbReference>
<dbReference type="CDD" id="cd09862">
    <property type="entry name" value="PIN_Rrp44-like"/>
    <property type="match status" value="1"/>
</dbReference>
<dbReference type="GO" id="GO:0004519">
    <property type="term" value="F:endonuclease activity"/>
    <property type="evidence" value="ECO:0007669"/>
    <property type="project" value="TreeGrafter"/>
</dbReference>
<dbReference type="Gene3D" id="2.40.50.700">
    <property type="match status" value="1"/>
</dbReference>
<reference evidence="14 15" key="1">
    <citation type="submission" date="2015-12" db="EMBL/GenBank/DDBJ databases">
        <title>The genome of Folsomia candida.</title>
        <authorList>
            <person name="Faddeeva A."/>
            <person name="Derks M.F."/>
            <person name="Anvar Y."/>
            <person name="Smit S."/>
            <person name="Van Straalen N."/>
            <person name="Roelofs D."/>
        </authorList>
    </citation>
    <scope>NUCLEOTIDE SEQUENCE [LARGE SCALE GENOMIC DNA]</scope>
    <source>
        <strain evidence="14 15">VU population</strain>
        <tissue evidence="14">Whole body</tissue>
    </source>
</reference>
<dbReference type="Pfam" id="PF00773">
    <property type="entry name" value="RNB"/>
    <property type="match status" value="1"/>
</dbReference>
<dbReference type="GO" id="GO:0000177">
    <property type="term" value="C:cytoplasmic exosome (RNase complex)"/>
    <property type="evidence" value="ECO:0007669"/>
    <property type="project" value="TreeGrafter"/>
</dbReference>
<evidence type="ECO:0000256" key="10">
    <source>
        <dbReference type="ARBA" id="ARBA00077221"/>
    </source>
</evidence>
<dbReference type="PANTHER" id="PTHR23355">
    <property type="entry name" value="RIBONUCLEASE"/>
    <property type="match status" value="1"/>
</dbReference>
<evidence type="ECO:0000259" key="13">
    <source>
        <dbReference type="SMART" id="SM00955"/>
    </source>
</evidence>
<dbReference type="InterPro" id="IPR033771">
    <property type="entry name" value="Rrp44_CSD1"/>
</dbReference>
<comment type="subcellular location">
    <subcellularLocation>
        <location evidence="1">Nucleus</location>
    </subcellularLocation>
</comment>
<comment type="caution">
    <text evidence="14">The sequence shown here is derived from an EMBL/GenBank/DDBJ whole genome shotgun (WGS) entry which is preliminary data.</text>
</comment>
<keyword evidence="8" id="KW-0694">RNA-binding</keyword>